<dbReference type="GO" id="GO:0004530">
    <property type="term" value="F:deoxyribonuclease I activity"/>
    <property type="evidence" value="ECO:0007669"/>
    <property type="project" value="InterPro"/>
</dbReference>
<dbReference type="Gene3D" id="3.40.1350.110">
    <property type="match status" value="1"/>
</dbReference>
<feature type="domain" description="CdiA toxin EC869-like" evidence="1">
    <location>
        <begin position="12"/>
        <end position="41"/>
    </location>
</feature>
<evidence type="ECO:0000259" key="1">
    <source>
        <dbReference type="Pfam" id="PF21111"/>
    </source>
</evidence>
<dbReference type="EMBL" id="FR854090">
    <property type="protein sequence ID" value="CCA88262.1"/>
    <property type="molecule type" value="Genomic_DNA"/>
</dbReference>
<protein>
    <recommendedName>
        <fullName evidence="1">CdiA toxin EC869-like domain-containing protein</fullName>
    </recommendedName>
</protein>
<sequence>MFAVDGKSMMPGMPWENYLAKQLPEGSRLPQNFKTFDFTTRRHSLL</sequence>
<gene>
    <name evidence="2" type="ORF">RALSY_mp10810</name>
</gene>
<reference evidence="2" key="1">
    <citation type="journal article" date="2011" name="PLoS ONE">
        <title>Ralstonia syzygii, the Blood Disease Bacterium and some Asian R. solanacearum strains form a single genomic species despite divergent lifestyles.</title>
        <authorList>
            <person name="Remenant B."/>
            <person name="de Cambiaire J.C."/>
            <person name="Cellier G."/>
            <person name="Jacobs J.M."/>
            <person name="Mangenot S."/>
            <person name="Barbe V."/>
            <person name="Lajus A."/>
            <person name="Vallenet D."/>
            <person name="Medigue C."/>
            <person name="Fegan M."/>
            <person name="Allen C."/>
            <person name="Prior P."/>
        </authorList>
    </citation>
    <scope>NUCLEOTIDE SEQUENCE</scope>
    <source>
        <strain evidence="2">R24</strain>
    </source>
</reference>
<organism evidence="2">
    <name type="scientific">Ralstonia syzygii R24</name>
    <dbReference type="NCBI Taxonomy" id="907261"/>
    <lineage>
        <taxon>Bacteria</taxon>
        <taxon>Pseudomonadati</taxon>
        <taxon>Pseudomonadota</taxon>
        <taxon>Betaproteobacteria</taxon>
        <taxon>Burkholderiales</taxon>
        <taxon>Burkholderiaceae</taxon>
        <taxon>Ralstonia</taxon>
        <taxon>Ralstonia solanacearum species complex</taxon>
    </lineage>
</organism>
<proteinExistence type="predicted"/>
<dbReference type="Pfam" id="PF21111">
    <property type="entry name" value="CDI_toxin_EC869_like"/>
    <property type="match status" value="1"/>
</dbReference>
<dbReference type="AlphaFoldDB" id="G3AAB4"/>
<name>G3AAB4_9RALS</name>
<accession>G3AAB4</accession>
<evidence type="ECO:0000313" key="2">
    <source>
        <dbReference type="EMBL" id="CCA88262.1"/>
    </source>
</evidence>
<reference evidence="2" key="2">
    <citation type="submission" date="2011-04" db="EMBL/GenBank/DDBJ databases">
        <authorList>
            <person name="Genoscope - CEA"/>
        </authorList>
    </citation>
    <scope>NUCLEOTIDE SEQUENCE</scope>
    <source>
        <strain evidence="2">R24</strain>
    </source>
</reference>
<dbReference type="InterPro" id="IPR033799">
    <property type="entry name" value="CdiA_EC869-like"/>
</dbReference>